<comment type="subcellular location">
    <subcellularLocation>
        <location evidence="1">Membrane</location>
        <topology evidence="1">Lipid-anchor</topology>
    </subcellularLocation>
</comment>
<dbReference type="OrthoDB" id="9812878at2"/>
<protein>
    <recommendedName>
        <fullName evidence="6">Lipoprotein</fullName>
    </recommendedName>
</protein>
<name>A0A6C2CMB3_9RHOO</name>
<keyword evidence="4" id="KW-0564">Palmitate</keyword>
<dbReference type="InterPro" id="IPR006311">
    <property type="entry name" value="TAT_signal"/>
</dbReference>
<keyword evidence="5 6" id="KW-0449">Lipoprotein</keyword>
<dbReference type="GO" id="GO:0016020">
    <property type="term" value="C:membrane"/>
    <property type="evidence" value="ECO:0007669"/>
    <property type="project" value="UniProtKB-SubCell"/>
</dbReference>
<dbReference type="RefSeq" id="WP_148580623.1">
    <property type="nucleotide sequence ID" value="NZ_JAVEUW010000167.1"/>
</dbReference>
<evidence type="ECO:0000313" key="8">
    <source>
        <dbReference type="Proteomes" id="UP000389128"/>
    </source>
</evidence>
<comment type="similarity">
    <text evidence="6">Belongs to the nlpA lipoprotein family.</text>
</comment>
<keyword evidence="8" id="KW-1185">Reference proteome</keyword>
<dbReference type="PIRSF" id="PIRSF002854">
    <property type="entry name" value="MetQ"/>
    <property type="match status" value="1"/>
</dbReference>
<organism evidence="7 8">
    <name type="scientific">Zoogloea oleivorans</name>
    <dbReference type="NCBI Taxonomy" id="1552750"/>
    <lineage>
        <taxon>Bacteria</taxon>
        <taxon>Pseudomonadati</taxon>
        <taxon>Pseudomonadota</taxon>
        <taxon>Betaproteobacteria</taxon>
        <taxon>Rhodocyclales</taxon>
        <taxon>Zoogloeaceae</taxon>
        <taxon>Zoogloea</taxon>
    </lineage>
</organism>
<keyword evidence="2" id="KW-0732">Signal</keyword>
<dbReference type="InterPro" id="IPR004872">
    <property type="entry name" value="Lipoprotein_NlpA"/>
</dbReference>
<evidence type="ECO:0000256" key="2">
    <source>
        <dbReference type="ARBA" id="ARBA00022729"/>
    </source>
</evidence>
<keyword evidence="3" id="KW-0472">Membrane</keyword>
<dbReference type="EMBL" id="SDKK01000020">
    <property type="protein sequence ID" value="TYC54413.1"/>
    <property type="molecule type" value="Genomic_DNA"/>
</dbReference>
<reference evidence="7 8" key="1">
    <citation type="submission" date="2019-01" db="EMBL/GenBank/DDBJ databases">
        <title>Zoogloea oleivorans genome sequencing and assembly.</title>
        <authorList>
            <person name="Tancsics A."/>
            <person name="Farkas M."/>
            <person name="Kriszt B."/>
            <person name="Maroti G."/>
            <person name="Horvath B."/>
        </authorList>
    </citation>
    <scope>NUCLEOTIDE SEQUENCE [LARGE SCALE GENOMIC DNA]</scope>
    <source>
        <strain evidence="7 8">Buc</strain>
    </source>
</reference>
<dbReference type="SUPFAM" id="SSF53850">
    <property type="entry name" value="Periplasmic binding protein-like II"/>
    <property type="match status" value="1"/>
</dbReference>
<evidence type="ECO:0000256" key="1">
    <source>
        <dbReference type="ARBA" id="ARBA00004635"/>
    </source>
</evidence>
<evidence type="ECO:0000256" key="3">
    <source>
        <dbReference type="ARBA" id="ARBA00023136"/>
    </source>
</evidence>
<evidence type="ECO:0000256" key="6">
    <source>
        <dbReference type="PIRNR" id="PIRNR002854"/>
    </source>
</evidence>
<accession>A0A6C2CMB3</accession>
<dbReference type="AlphaFoldDB" id="A0A6C2CMB3"/>
<dbReference type="Proteomes" id="UP000389128">
    <property type="component" value="Unassembled WGS sequence"/>
</dbReference>
<sequence>MNTTRRHFTQRLLSIASAVGLVATIGFGAVTAHAQEKKTLTLGATAGSNFDQLKLGIKPVLEKKGYTVKLVEFNDYVQPNLALAQGSLDANLFQHIIYLKKFSADKGLNLVDIIKAPIAPLGLYSKKRKSLADVKDGDRITLPNDPSNLARALVFLEANKLIKVKAGLDPLKVTEKDVAENPRKLVLTPIEAAQLPRTLDDVEFALINGNFAISSGLKLTEAVVLEKTPDHYLNVVAVKVDDKDKPWAKDIAAAFRTPEYRAALDKHFAGYARPAYLQ</sequence>
<dbReference type="PANTHER" id="PTHR30429">
    <property type="entry name" value="D-METHIONINE-BINDING LIPOPROTEIN METQ"/>
    <property type="match status" value="1"/>
</dbReference>
<dbReference type="PROSITE" id="PS51318">
    <property type="entry name" value="TAT"/>
    <property type="match status" value="1"/>
</dbReference>
<comment type="caution">
    <text evidence="7">The sequence shown here is derived from an EMBL/GenBank/DDBJ whole genome shotgun (WGS) entry which is preliminary data.</text>
</comment>
<dbReference type="Gene3D" id="3.40.190.10">
    <property type="entry name" value="Periplasmic binding protein-like II"/>
    <property type="match status" value="2"/>
</dbReference>
<evidence type="ECO:0000313" key="7">
    <source>
        <dbReference type="EMBL" id="TYC54413.1"/>
    </source>
</evidence>
<evidence type="ECO:0000256" key="5">
    <source>
        <dbReference type="ARBA" id="ARBA00023288"/>
    </source>
</evidence>
<dbReference type="PANTHER" id="PTHR30429:SF0">
    <property type="entry name" value="METHIONINE-BINDING LIPOPROTEIN METQ"/>
    <property type="match status" value="1"/>
</dbReference>
<proteinExistence type="inferred from homology"/>
<gene>
    <name evidence="7" type="ORF">ETQ85_18785</name>
</gene>
<evidence type="ECO:0000256" key="4">
    <source>
        <dbReference type="ARBA" id="ARBA00023139"/>
    </source>
</evidence>
<dbReference type="Pfam" id="PF03180">
    <property type="entry name" value="Lipoprotein_9"/>
    <property type="match status" value="1"/>
</dbReference>